<accession>A0A4S4AWP2</accession>
<dbReference type="AlphaFoldDB" id="A0A4S4AWP2"/>
<comment type="caution">
    <text evidence="1">The sequence shown here is derived from an EMBL/GenBank/DDBJ whole genome shotgun (WGS) entry which is preliminary data.</text>
</comment>
<name>A0A4S4AWP2_9RHOO</name>
<dbReference type="RefSeq" id="WP_136383506.1">
    <property type="nucleotide sequence ID" value="NZ_SSOD01000002.1"/>
</dbReference>
<keyword evidence="2" id="KW-1185">Reference proteome</keyword>
<dbReference type="EMBL" id="SSOD01000002">
    <property type="protein sequence ID" value="THF64317.1"/>
    <property type="molecule type" value="Genomic_DNA"/>
</dbReference>
<dbReference type="Gene3D" id="2.60.120.1110">
    <property type="match status" value="1"/>
</dbReference>
<proteinExistence type="predicted"/>
<gene>
    <name evidence="1" type="ORF">E6O51_03125</name>
</gene>
<organism evidence="1 2">
    <name type="scientific">Pseudothauera rhizosphaerae</name>
    <dbReference type="NCBI Taxonomy" id="2565932"/>
    <lineage>
        <taxon>Bacteria</taxon>
        <taxon>Pseudomonadati</taxon>
        <taxon>Pseudomonadota</taxon>
        <taxon>Betaproteobacteria</taxon>
        <taxon>Rhodocyclales</taxon>
        <taxon>Zoogloeaceae</taxon>
        <taxon>Pseudothauera</taxon>
    </lineage>
</organism>
<protein>
    <submittedName>
        <fullName evidence="1">Uncharacterized protein</fullName>
    </submittedName>
</protein>
<sequence>MIIDERNEFADATALSTAGTGRALVGDVIDLGAVPGDIGNGEDLYLVIQVDTAVTSGGSATVAFELVSDEQAAIAADGSATVHFATGAIPKASLVAGYVAAAVKLPLGTYERYLGVIANVGTAALTAGKINAFLTPEVAKWQAYADAA</sequence>
<evidence type="ECO:0000313" key="2">
    <source>
        <dbReference type="Proteomes" id="UP000307956"/>
    </source>
</evidence>
<dbReference type="Proteomes" id="UP000307956">
    <property type="component" value="Unassembled WGS sequence"/>
</dbReference>
<evidence type="ECO:0000313" key="1">
    <source>
        <dbReference type="EMBL" id="THF64317.1"/>
    </source>
</evidence>
<reference evidence="1 2" key="1">
    <citation type="submission" date="2019-04" db="EMBL/GenBank/DDBJ databases">
        <title>Azoarcus rhizosphaerae sp. nov. isolated from rhizosphere of Ficus religiosa.</title>
        <authorList>
            <person name="Lin S.-Y."/>
            <person name="Hameed A."/>
            <person name="Hsu Y.-H."/>
            <person name="Young C.-C."/>
        </authorList>
    </citation>
    <scope>NUCLEOTIDE SEQUENCE [LARGE SCALE GENOMIC DNA]</scope>
    <source>
        <strain evidence="1 2">CC-YHH848</strain>
    </source>
</reference>
<dbReference type="Pfam" id="PF21190">
    <property type="entry name" value="Bbp16"/>
    <property type="match status" value="1"/>
</dbReference>
<dbReference type="InterPro" id="IPR048922">
    <property type="entry name" value="Bbp16"/>
</dbReference>
<dbReference type="OrthoDB" id="9157018at2"/>